<accession>A0ACD3A5X1</accession>
<protein>
    <submittedName>
        <fullName evidence="1">Uncharacterized protein</fullName>
    </submittedName>
</protein>
<proteinExistence type="predicted"/>
<keyword evidence="2" id="KW-1185">Reference proteome</keyword>
<evidence type="ECO:0000313" key="2">
    <source>
        <dbReference type="Proteomes" id="UP000308600"/>
    </source>
</evidence>
<sequence>MINEEGRDRGRRGVQRDDGDFDKARRSRIDFDRIGHLGLDLPLLSRSTFYKDRATARRAPNSFPPFPHFPSSSPSLTSAPHESTDTQLTSAPHELTDTQITLPTPSGMTALTTSTSDKKKTSTRRLMTPRALPGTDDTRGEPSLGVLRLSSLENQRQMAERV</sequence>
<name>A0ACD3A5X1_9AGAR</name>
<dbReference type="Proteomes" id="UP000308600">
    <property type="component" value="Unassembled WGS sequence"/>
</dbReference>
<evidence type="ECO:0000313" key="1">
    <source>
        <dbReference type="EMBL" id="TFK61059.1"/>
    </source>
</evidence>
<dbReference type="EMBL" id="ML208699">
    <property type="protein sequence ID" value="TFK61059.1"/>
    <property type="molecule type" value="Genomic_DNA"/>
</dbReference>
<organism evidence="1 2">
    <name type="scientific">Pluteus cervinus</name>
    <dbReference type="NCBI Taxonomy" id="181527"/>
    <lineage>
        <taxon>Eukaryota</taxon>
        <taxon>Fungi</taxon>
        <taxon>Dikarya</taxon>
        <taxon>Basidiomycota</taxon>
        <taxon>Agaricomycotina</taxon>
        <taxon>Agaricomycetes</taxon>
        <taxon>Agaricomycetidae</taxon>
        <taxon>Agaricales</taxon>
        <taxon>Pluteineae</taxon>
        <taxon>Pluteaceae</taxon>
        <taxon>Pluteus</taxon>
    </lineage>
</organism>
<reference evidence="1 2" key="1">
    <citation type="journal article" date="2019" name="Nat. Ecol. Evol.">
        <title>Megaphylogeny resolves global patterns of mushroom evolution.</title>
        <authorList>
            <person name="Varga T."/>
            <person name="Krizsan K."/>
            <person name="Foldi C."/>
            <person name="Dima B."/>
            <person name="Sanchez-Garcia M."/>
            <person name="Sanchez-Ramirez S."/>
            <person name="Szollosi G.J."/>
            <person name="Szarkandi J.G."/>
            <person name="Papp V."/>
            <person name="Albert L."/>
            <person name="Andreopoulos W."/>
            <person name="Angelini C."/>
            <person name="Antonin V."/>
            <person name="Barry K.W."/>
            <person name="Bougher N.L."/>
            <person name="Buchanan P."/>
            <person name="Buyck B."/>
            <person name="Bense V."/>
            <person name="Catcheside P."/>
            <person name="Chovatia M."/>
            <person name="Cooper J."/>
            <person name="Damon W."/>
            <person name="Desjardin D."/>
            <person name="Finy P."/>
            <person name="Geml J."/>
            <person name="Haridas S."/>
            <person name="Hughes K."/>
            <person name="Justo A."/>
            <person name="Karasinski D."/>
            <person name="Kautmanova I."/>
            <person name="Kiss B."/>
            <person name="Kocsube S."/>
            <person name="Kotiranta H."/>
            <person name="LaButti K.M."/>
            <person name="Lechner B.E."/>
            <person name="Liimatainen K."/>
            <person name="Lipzen A."/>
            <person name="Lukacs Z."/>
            <person name="Mihaltcheva S."/>
            <person name="Morgado L.N."/>
            <person name="Niskanen T."/>
            <person name="Noordeloos M.E."/>
            <person name="Ohm R.A."/>
            <person name="Ortiz-Santana B."/>
            <person name="Ovrebo C."/>
            <person name="Racz N."/>
            <person name="Riley R."/>
            <person name="Savchenko A."/>
            <person name="Shiryaev A."/>
            <person name="Soop K."/>
            <person name="Spirin V."/>
            <person name="Szebenyi C."/>
            <person name="Tomsovsky M."/>
            <person name="Tulloss R.E."/>
            <person name="Uehling J."/>
            <person name="Grigoriev I.V."/>
            <person name="Vagvolgyi C."/>
            <person name="Papp T."/>
            <person name="Martin F.M."/>
            <person name="Miettinen O."/>
            <person name="Hibbett D.S."/>
            <person name="Nagy L.G."/>
        </authorList>
    </citation>
    <scope>NUCLEOTIDE SEQUENCE [LARGE SCALE GENOMIC DNA]</scope>
    <source>
        <strain evidence="1 2">NL-1719</strain>
    </source>
</reference>
<gene>
    <name evidence="1" type="ORF">BDN72DRAFT_904438</name>
</gene>